<organism evidence="3 4">
    <name type="scientific">Arsukibacterium ikkense</name>
    <dbReference type="NCBI Taxonomy" id="336831"/>
    <lineage>
        <taxon>Bacteria</taxon>
        <taxon>Pseudomonadati</taxon>
        <taxon>Pseudomonadota</taxon>
        <taxon>Gammaproteobacteria</taxon>
        <taxon>Chromatiales</taxon>
        <taxon>Chromatiaceae</taxon>
        <taxon>Arsukibacterium</taxon>
    </lineage>
</organism>
<accession>A0A0M2V5W2</accession>
<evidence type="ECO:0000313" key="3">
    <source>
        <dbReference type="EMBL" id="KKO44563.1"/>
    </source>
</evidence>
<comment type="pathway">
    <text evidence="1">Cofactor biosynthesis; ubiquinone biosynthesis.</text>
</comment>
<name>A0A0M2V5W2_9GAMM</name>
<protein>
    <recommendedName>
        <fullName evidence="1">Ubiquinone biosynthesis accessory factor UbiJ</fullName>
    </recommendedName>
</protein>
<keyword evidence="4" id="KW-1185">Reference proteome</keyword>
<dbReference type="PANTHER" id="PTHR38693:SF1">
    <property type="entry name" value="UBIQUINONE BIOSYNTHESIS ACCESSORY FACTOR UBIJ"/>
    <property type="match status" value="1"/>
</dbReference>
<sequence length="202" mass="22310">MLPTLLPQLLCGTAEKLCHSLISMDSGAAARLKKLQGKQLAFTLREFKLRLVLTAGTDRLLFNQHHEVVDCAISTDLASLRQLRDASQLTRLIKADALQIDGDIQVAQQYSYFLQSLNPDWQEALSGYVGDALAHKIGLSIRQLQHYLSDKASLLDQSVTMLAQDELLLTPGSLELQQFSQQVSELSARVERLAASLPGPKE</sequence>
<proteinExistence type="inferred from homology"/>
<dbReference type="PANTHER" id="PTHR38693">
    <property type="entry name" value="UBIQUINONE BIOSYNTHESIS PROTEIN UBIJ"/>
    <property type="match status" value="1"/>
</dbReference>
<dbReference type="Proteomes" id="UP000034228">
    <property type="component" value="Unassembled WGS sequence"/>
</dbReference>
<comment type="similarity">
    <text evidence="1">Belongs to the UbiJ family.</text>
</comment>
<feature type="domain" description="SCP2" evidence="2">
    <location>
        <begin position="25"/>
        <end position="113"/>
    </location>
</feature>
<reference evidence="3 4" key="1">
    <citation type="submission" date="2015-03" db="EMBL/GenBank/DDBJ databases">
        <title>Draft genome sequences of two protease-producing strains of Arsukibacterium isolated from two cold and alkaline environments.</title>
        <authorList>
            <person name="Lylloff J.E."/>
            <person name="Skov L.B."/>
            <person name="Jepsen M."/>
            <person name="Hallin P.F."/>
            <person name="Sorensen S.J."/>
            <person name="Stougaard P."/>
            <person name="Glaring M.A."/>
        </authorList>
    </citation>
    <scope>NUCLEOTIDE SEQUENCE [LARGE SCALE GENOMIC DNA]</scope>
    <source>
        <strain evidence="3 4">GCM72</strain>
    </source>
</reference>
<dbReference type="UniPathway" id="UPA00232"/>
<dbReference type="GO" id="GO:0006744">
    <property type="term" value="P:ubiquinone biosynthetic process"/>
    <property type="evidence" value="ECO:0007669"/>
    <property type="project" value="UniProtKB-UniRule"/>
</dbReference>
<evidence type="ECO:0000313" key="4">
    <source>
        <dbReference type="Proteomes" id="UP000034228"/>
    </source>
</evidence>
<evidence type="ECO:0000256" key="1">
    <source>
        <dbReference type="HAMAP-Rule" id="MF_02215"/>
    </source>
</evidence>
<dbReference type="GO" id="GO:0005737">
    <property type="term" value="C:cytoplasm"/>
    <property type="evidence" value="ECO:0007669"/>
    <property type="project" value="UniProtKB-SubCell"/>
</dbReference>
<dbReference type="AlphaFoldDB" id="A0A0M2V5W2"/>
<keyword evidence="1" id="KW-0963">Cytoplasm</keyword>
<gene>
    <name evidence="1" type="primary">ubiJ</name>
    <name evidence="3" type="ORF">WG68_14790</name>
</gene>
<dbReference type="HAMAP" id="MF_02215">
    <property type="entry name" value="UbiJ"/>
    <property type="match status" value="1"/>
</dbReference>
<evidence type="ECO:0000259" key="2">
    <source>
        <dbReference type="Pfam" id="PF02036"/>
    </source>
</evidence>
<dbReference type="EMBL" id="LAHO01000015">
    <property type="protein sequence ID" value="KKO44563.1"/>
    <property type="molecule type" value="Genomic_DNA"/>
</dbReference>
<comment type="subcellular location">
    <subcellularLocation>
        <location evidence="1">Cytoplasm</location>
    </subcellularLocation>
</comment>
<dbReference type="Pfam" id="PF02036">
    <property type="entry name" value="SCP2"/>
    <property type="match status" value="1"/>
</dbReference>
<dbReference type="STRING" id="336831.WG68_14790"/>
<dbReference type="RefSeq" id="WP_046558489.1">
    <property type="nucleotide sequence ID" value="NZ_LAHO01000015.1"/>
</dbReference>
<comment type="function">
    <text evidence="1">Required for ubiquinone (coenzyme Q) biosynthesis. Binds hydrophobic ubiquinone biosynthetic intermediates via its SCP2 domain and is essential for the stability of the Ubi complex. May constitute a docking platform where Ubi enzymes assemble and access their SCP2-bound polyprenyl substrates.</text>
</comment>
<dbReference type="InterPro" id="IPR003033">
    <property type="entry name" value="SCP2_sterol-bd_dom"/>
</dbReference>
<dbReference type="InterPro" id="IPR038989">
    <property type="entry name" value="UbiJ"/>
</dbReference>
<dbReference type="OrthoDB" id="9796077at2"/>
<comment type="caution">
    <text evidence="3">The sequence shown here is derived from an EMBL/GenBank/DDBJ whole genome shotgun (WGS) entry which is preliminary data.</text>
</comment>
<keyword evidence="1" id="KW-0831">Ubiquinone biosynthesis</keyword>
<dbReference type="PATRIC" id="fig|336831.14.peg.1126"/>